<dbReference type="PANTHER" id="PTHR36020:SF1">
    <property type="entry name" value="TRANSMEMBRANE PROTEIN"/>
    <property type="match status" value="1"/>
</dbReference>
<dbReference type="EMBL" id="OX459122">
    <property type="protein sequence ID" value="CAI9105703.1"/>
    <property type="molecule type" value="Genomic_DNA"/>
</dbReference>
<organism evidence="1 2">
    <name type="scientific">Oldenlandia corymbosa var. corymbosa</name>
    <dbReference type="NCBI Taxonomy" id="529605"/>
    <lineage>
        <taxon>Eukaryota</taxon>
        <taxon>Viridiplantae</taxon>
        <taxon>Streptophyta</taxon>
        <taxon>Embryophyta</taxon>
        <taxon>Tracheophyta</taxon>
        <taxon>Spermatophyta</taxon>
        <taxon>Magnoliopsida</taxon>
        <taxon>eudicotyledons</taxon>
        <taxon>Gunneridae</taxon>
        <taxon>Pentapetalae</taxon>
        <taxon>asterids</taxon>
        <taxon>lamiids</taxon>
        <taxon>Gentianales</taxon>
        <taxon>Rubiaceae</taxon>
        <taxon>Rubioideae</taxon>
        <taxon>Spermacoceae</taxon>
        <taxon>Hedyotis-Oldenlandia complex</taxon>
        <taxon>Oldenlandia</taxon>
    </lineage>
</organism>
<keyword evidence="2" id="KW-1185">Reference proteome</keyword>
<protein>
    <submittedName>
        <fullName evidence="1">OLC1v1004688C1</fullName>
    </submittedName>
</protein>
<sequence>MECRRLTLPGLRWTISQFACRPIYESRPFVLSARKSLTADCGRLRKKGIGGEKLEKCWRRQKFKGRRKLDKLCRNSEVVDFMPVMAAVLLNYVQKEPQSGAVIYVLCVQNLSKQSALDAELLIGAVKPDAVVAQVGPSISGDDFSMDAVASEESVVSTNNYSLKRIFRWVDESPVPTSAFEVIKRCFVHKISKEKYEDVAGNLVLKEIFGIGFNGHFLSAKKAAKEVGASFLLLDSPYVKWSEDGMTALEIKQEGKEENSVNKFHALFMRPGTLVPQRAPSVISAFPWRFPALNDVQIQMVKALPLQLTGSDFAQKLGSASDQPRHDYEAPQFSQFIYPLLVDLHDIFISLKPGMGRALAHAQKILCDVNKGEVVDSKLLSEVYVFRRAVEDLRIALNNAGRLPISELGNSLSSGCEFSQLPVWDKSHALVAQAVRSQTSRFKKIVAVVDSYGLEGLRKHWNTSVPLEVKDMVEQLVTDGENGEKVQNQGGGKLPLSAKPVVAFGAGATAVLGASSLSKVVHLSTLAKVASFKMPASLKLLITQSHKIVGLTFSNAVPSTAMGPGMINGVQVSVLKTALSAEKIRAVAHGMIASAEKTSLSAMRMAFYEIMRRRDQPTRFLPWATFGCSIATCSGLLMYGDGIECAVESLPAARSIACLGRGIQNLHQASQTVRQDDNSRLQKSIKSLWHKFRQWKIQ</sequence>
<proteinExistence type="predicted"/>
<dbReference type="Proteomes" id="UP001161247">
    <property type="component" value="Chromosome 5"/>
</dbReference>
<dbReference type="AlphaFoldDB" id="A0AAV1DFK7"/>
<name>A0AAV1DFK7_OLDCO</name>
<reference evidence="1" key="1">
    <citation type="submission" date="2023-03" db="EMBL/GenBank/DDBJ databases">
        <authorList>
            <person name="Julca I."/>
        </authorList>
    </citation>
    <scope>NUCLEOTIDE SEQUENCE</scope>
</reference>
<dbReference type="PANTHER" id="PTHR36020">
    <property type="entry name" value="TRANSMEMBRANE PROTEIN"/>
    <property type="match status" value="1"/>
</dbReference>
<accession>A0AAV1DFK7</accession>
<gene>
    <name evidence="1" type="ORF">OLC1_LOCUS14344</name>
</gene>
<evidence type="ECO:0000313" key="2">
    <source>
        <dbReference type="Proteomes" id="UP001161247"/>
    </source>
</evidence>
<evidence type="ECO:0000313" key="1">
    <source>
        <dbReference type="EMBL" id="CAI9105703.1"/>
    </source>
</evidence>